<reference evidence="3" key="1">
    <citation type="submission" date="2020-01" db="EMBL/GenBank/DDBJ databases">
        <authorList>
            <person name="Rat A."/>
        </authorList>
    </citation>
    <scope>NUCLEOTIDE SEQUENCE</scope>
    <source>
        <strain evidence="3">LMG 28251</strain>
    </source>
</reference>
<dbReference type="Pfam" id="PF03401">
    <property type="entry name" value="TctC"/>
    <property type="match status" value="1"/>
</dbReference>
<comment type="caution">
    <text evidence="3">The sequence shown here is derived from an EMBL/GenBank/DDBJ whole genome shotgun (WGS) entry which is preliminary data.</text>
</comment>
<dbReference type="PIRSF" id="PIRSF017082">
    <property type="entry name" value="YflP"/>
    <property type="match status" value="1"/>
</dbReference>
<dbReference type="EMBL" id="JAAEDH010000001">
    <property type="protein sequence ID" value="MBR0653678.1"/>
    <property type="molecule type" value="Genomic_DNA"/>
</dbReference>
<dbReference type="SUPFAM" id="SSF53850">
    <property type="entry name" value="Periplasmic binding protein-like II"/>
    <property type="match status" value="1"/>
</dbReference>
<reference evidence="3" key="2">
    <citation type="journal article" date="2021" name="Syst. Appl. Microbiol.">
        <title>Roseomonas hellenica sp. nov., isolated from roots of wild-growing Alkanna tinctoria.</title>
        <authorList>
            <person name="Rat A."/>
            <person name="Naranjo H.D."/>
            <person name="Lebbe L."/>
            <person name="Cnockaert M."/>
            <person name="Krigas N."/>
            <person name="Grigoriadou K."/>
            <person name="Maloupa E."/>
            <person name="Willems A."/>
        </authorList>
    </citation>
    <scope>NUCLEOTIDE SEQUENCE</scope>
    <source>
        <strain evidence="3">LMG 28251</strain>
    </source>
</reference>
<feature type="chain" id="PRO_5042168796" evidence="2">
    <location>
        <begin position="28"/>
        <end position="327"/>
    </location>
</feature>
<dbReference type="Proteomes" id="UP001196068">
    <property type="component" value="Unassembled WGS sequence"/>
</dbReference>
<dbReference type="AlphaFoldDB" id="A0AAF1JVH2"/>
<evidence type="ECO:0000256" key="1">
    <source>
        <dbReference type="ARBA" id="ARBA00006987"/>
    </source>
</evidence>
<dbReference type="InterPro" id="IPR005064">
    <property type="entry name" value="BUG"/>
</dbReference>
<organism evidence="3 4">
    <name type="scientific">Plastoroseomonas arctica</name>
    <dbReference type="NCBI Taxonomy" id="1509237"/>
    <lineage>
        <taxon>Bacteria</taxon>
        <taxon>Pseudomonadati</taxon>
        <taxon>Pseudomonadota</taxon>
        <taxon>Alphaproteobacteria</taxon>
        <taxon>Acetobacterales</taxon>
        <taxon>Acetobacteraceae</taxon>
        <taxon>Plastoroseomonas</taxon>
    </lineage>
</organism>
<feature type="signal peptide" evidence="2">
    <location>
        <begin position="1"/>
        <end position="27"/>
    </location>
</feature>
<keyword evidence="4" id="KW-1185">Reference proteome</keyword>
<evidence type="ECO:0000313" key="3">
    <source>
        <dbReference type="EMBL" id="MBR0653678.1"/>
    </source>
</evidence>
<dbReference type="PANTHER" id="PTHR42928:SF5">
    <property type="entry name" value="BLR1237 PROTEIN"/>
    <property type="match status" value="1"/>
</dbReference>
<dbReference type="RefSeq" id="WP_211872370.1">
    <property type="nucleotide sequence ID" value="NZ_JAAEDH010000001.1"/>
</dbReference>
<dbReference type="Gene3D" id="3.40.190.150">
    <property type="entry name" value="Bordetella uptake gene, domain 1"/>
    <property type="match status" value="1"/>
</dbReference>
<dbReference type="CDD" id="cd07012">
    <property type="entry name" value="PBP2_Bug_TTT"/>
    <property type="match status" value="1"/>
</dbReference>
<dbReference type="Gene3D" id="3.40.190.10">
    <property type="entry name" value="Periplasmic binding protein-like II"/>
    <property type="match status" value="1"/>
</dbReference>
<dbReference type="PANTHER" id="PTHR42928">
    <property type="entry name" value="TRICARBOXYLATE-BINDING PROTEIN"/>
    <property type="match status" value="1"/>
</dbReference>
<protein>
    <submittedName>
        <fullName evidence="3">Tripartite tricarboxylate transporter substrate binding protein</fullName>
    </submittedName>
</protein>
<accession>A0AAF1JVH2</accession>
<evidence type="ECO:0000256" key="2">
    <source>
        <dbReference type="SAM" id="SignalP"/>
    </source>
</evidence>
<comment type="similarity">
    <text evidence="1">Belongs to the UPF0065 (bug) family.</text>
</comment>
<dbReference type="InterPro" id="IPR042100">
    <property type="entry name" value="Bug_dom1"/>
</dbReference>
<evidence type="ECO:0000313" key="4">
    <source>
        <dbReference type="Proteomes" id="UP001196068"/>
    </source>
</evidence>
<keyword evidence="2" id="KW-0732">Signal</keyword>
<sequence length="327" mass="34852">MSLSIKRRGLLAASLGAGLAAPTILQAQPAWPRERPIQIIVPFPPGGGTDINIRAMVSHFERHLPGARFVIVNRGGAGGEIGYTAMATAAPDGLTLGTVITPSLQTITIERQPRYALTDFAYLATIVEDPGGFHVAPNGPIRSLEDLVAQAKARPGDIAVGTAGIGSDDHLLMLALERAAGISLNHVPFAGQAPTVTALIGGHIQVASMNMGESVALIRDGSVRAVAAAGPQRFAMTPEVPTFREAGYAIDTGVVRSLVAPAATPEPIRRRLEAMIEATMRDPAWIAEAERLFVPLHYRGPAETRDLVLREAESLRDVWRQRPWRDG</sequence>
<proteinExistence type="inferred from homology"/>
<name>A0AAF1JVH2_9PROT</name>
<gene>
    <name evidence="3" type="ORF">GXW79_01160</name>
</gene>